<organism evidence="1 2">
    <name type="scientific">Paenibacillus harenae</name>
    <dbReference type="NCBI Taxonomy" id="306543"/>
    <lineage>
        <taxon>Bacteria</taxon>
        <taxon>Bacillati</taxon>
        <taxon>Bacillota</taxon>
        <taxon>Bacilli</taxon>
        <taxon>Bacillales</taxon>
        <taxon>Paenibacillaceae</taxon>
        <taxon>Paenibacillus</taxon>
    </lineage>
</organism>
<dbReference type="InterPro" id="IPR027417">
    <property type="entry name" value="P-loop_NTPase"/>
</dbReference>
<reference evidence="1 2" key="1">
    <citation type="submission" date="2023-07" db="EMBL/GenBank/DDBJ databases">
        <title>Sorghum-associated microbial communities from plants grown in Nebraska, USA.</title>
        <authorList>
            <person name="Schachtman D."/>
        </authorList>
    </citation>
    <scope>NUCLEOTIDE SEQUENCE [LARGE SCALE GENOMIC DNA]</scope>
    <source>
        <strain evidence="1 2">CC482</strain>
    </source>
</reference>
<proteinExistence type="predicted"/>
<accession>A0ABT9U1V0</accession>
<comment type="caution">
    <text evidence="1">The sequence shown here is derived from an EMBL/GenBank/DDBJ whole genome shotgun (WGS) entry which is preliminary data.</text>
</comment>
<protein>
    <recommendedName>
        <fullName evidence="3">Shikimate kinase</fullName>
    </recommendedName>
</protein>
<dbReference type="EMBL" id="JAUSSU010000003">
    <property type="protein sequence ID" value="MDQ0112424.1"/>
    <property type="molecule type" value="Genomic_DNA"/>
</dbReference>
<keyword evidence="2" id="KW-1185">Reference proteome</keyword>
<sequence>MIIIKFILVFGPQAVGKMTVGNELTKITDLKLFHNHMSIELFHPFFGFSSETWRLANLLRREFFESFANSNQYGLIFTYVWGFDLQGDWDFVKQTCDIFESKGAEIYFVELEADVEERLKRNTTPYRLEQKPTKRNVEQSEKDLINTIEKHRLNSNQGEILRENYLRINNTNLCAEEVAKRIKDEFML</sequence>
<name>A0ABT9U1V0_PAEHA</name>
<dbReference type="Proteomes" id="UP001229346">
    <property type="component" value="Unassembled WGS sequence"/>
</dbReference>
<evidence type="ECO:0000313" key="1">
    <source>
        <dbReference type="EMBL" id="MDQ0112424.1"/>
    </source>
</evidence>
<evidence type="ECO:0008006" key="3">
    <source>
        <dbReference type="Google" id="ProtNLM"/>
    </source>
</evidence>
<evidence type="ECO:0000313" key="2">
    <source>
        <dbReference type="Proteomes" id="UP001229346"/>
    </source>
</evidence>
<dbReference type="Gene3D" id="3.40.50.300">
    <property type="entry name" value="P-loop containing nucleotide triphosphate hydrolases"/>
    <property type="match status" value="1"/>
</dbReference>
<dbReference type="SUPFAM" id="SSF52540">
    <property type="entry name" value="P-loop containing nucleoside triphosphate hydrolases"/>
    <property type="match status" value="1"/>
</dbReference>
<gene>
    <name evidence="1" type="ORF">J2T15_001859</name>
</gene>